<accession>A0ABP9JTX2</accession>
<feature type="transmembrane region" description="Helical" evidence="2">
    <location>
        <begin position="26"/>
        <end position="45"/>
    </location>
</feature>
<keyword evidence="2" id="KW-1133">Transmembrane helix</keyword>
<feature type="region of interest" description="Disordered" evidence="1">
    <location>
        <begin position="1"/>
        <end position="21"/>
    </location>
</feature>
<dbReference type="Proteomes" id="UP001500124">
    <property type="component" value="Unassembled WGS sequence"/>
</dbReference>
<keyword evidence="2" id="KW-0472">Membrane</keyword>
<name>A0ABP9JTX2_9ACTN</name>
<gene>
    <name evidence="3" type="ORF">GCM10023336_06070</name>
</gene>
<sequence length="103" mass="10437">MPDTPDTPGTSGIPGAPGFEERRYGAGRLLTGTAWLVLLLGLWLWGGRRADVPQRPAGPATGDMAAAGRPDRTGPTPPAAPSRARPVPAAPSPASVHLIGTGP</sequence>
<evidence type="ECO:0000256" key="2">
    <source>
        <dbReference type="SAM" id="Phobius"/>
    </source>
</evidence>
<reference evidence="4" key="1">
    <citation type="journal article" date="2019" name="Int. J. Syst. Evol. Microbiol.">
        <title>The Global Catalogue of Microorganisms (GCM) 10K type strain sequencing project: providing services to taxonomists for standard genome sequencing and annotation.</title>
        <authorList>
            <consortium name="The Broad Institute Genomics Platform"/>
            <consortium name="The Broad Institute Genome Sequencing Center for Infectious Disease"/>
            <person name="Wu L."/>
            <person name="Ma J."/>
        </authorList>
    </citation>
    <scope>NUCLEOTIDE SEQUENCE [LARGE SCALE GENOMIC DNA]</scope>
    <source>
        <strain evidence="4">JCM 18410</strain>
    </source>
</reference>
<keyword evidence="4" id="KW-1185">Reference proteome</keyword>
<evidence type="ECO:0000313" key="3">
    <source>
        <dbReference type="EMBL" id="GAA5044028.1"/>
    </source>
</evidence>
<comment type="caution">
    <text evidence="3">The sequence shown here is derived from an EMBL/GenBank/DDBJ whole genome shotgun (WGS) entry which is preliminary data.</text>
</comment>
<evidence type="ECO:0008006" key="5">
    <source>
        <dbReference type="Google" id="ProtNLM"/>
    </source>
</evidence>
<organism evidence="3 4">
    <name type="scientific">Streptomyces similanensis</name>
    <dbReference type="NCBI Taxonomy" id="1274988"/>
    <lineage>
        <taxon>Bacteria</taxon>
        <taxon>Bacillati</taxon>
        <taxon>Actinomycetota</taxon>
        <taxon>Actinomycetes</taxon>
        <taxon>Kitasatosporales</taxon>
        <taxon>Streptomycetaceae</taxon>
        <taxon>Streptomyces</taxon>
    </lineage>
</organism>
<keyword evidence="2" id="KW-0812">Transmembrane</keyword>
<protein>
    <recommendedName>
        <fullName evidence="5">Class F sortase</fullName>
    </recommendedName>
</protein>
<dbReference type="RefSeq" id="WP_345666888.1">
    <property type="nucleotide sequence ID" value="NZ_BAABKC010000009.1"/>
</dbReference>
<evidence type="ECO:0000256" key="1">
    <source>
        <dbReference type="SAM" id="MobiDB-lite"/>
    </source>
</evidence>
<feature type="region of interest" description="Disordered" evidence="1">
    <location>
        <begin position="52"/>
        <end position="103"/>
    </location>
</feature>
<proteinExistence type="predicted"/>
<evidence type="ECO:0000313" key="4">
    <source>
        <dbReference type="Proteomes" id="UP001500124"/>
    </source>
</evidence>
<dbReference type="EMBL" id="BAABKC010000009">
    <property type="protein sequence ID" value="GAA5044028.1"/>
    <property type="molecule type" value="Genomic_DNA"/>
</dbReference>
<feature type="compositionally biased region" description="Low complexity" evidence="1">
    <location>
        <begin position="81"/>
        <end position="96"/>
    </location>
</feature>